<evidence type="ECO:0000313" key="2">
    <source>
        <dbReference type="Proteomes" id="UP001056120"/>
    </source>
</evidence>
<gene>
    <name evidence="1" type="ORF">L1987_38985</name>
</gene>
<evidence type="ECO:0000313" key="1">
    <source>
        <dbReference type="EMBL" id="KAI3796318.1"/>
    </source>
</evidence>
<protein>
    <submittedName>
        <fullName evidence="1">Uncharacterized protein</fullName>
    </submittedName>
</protein>
<organism evidence="1 2">
    <name type="scientific">Smallanthus sonchifolius</name>
    <dbReference type="NCBI Taxonomy" id="185202"/>
    <lineage>
        <taxon>Eukaryota</taxon>
        <taxon>Viridiplantae</taxon>
        <taxon>Streptophyta</taxon>
        <taxon>Embryophyta</taxon>
        <taxon>Tracheophyta</taxon>
        <taxon>Spermatophyta</taxon>
        <taxon>Magnoliopsida</taxon>
        <taxon>eudicotyledons</taxon>
        <taxon>Gunneridae</taxon>
        <taxon>Pentapetalae</taxon>
        <taxon>asterids</taxon>
        <taxon>campanulids</taxon>
        <taxon>Asterales</taxon>
        <taxon>Asteraceae</taxon>
        <taxon>Asteroideae</taxon>
        <taxon>Heliantheae alliance</taxon>
        <taxon>Millerieae</taxon>
        <taxon>Smallanthus</taxon>
    </lineage>
</organism>
<dbReference type="EMBL" id="CM042029">
    <property type="protein sequence ID" value="KAI3796318.1"/>
    <property type="molecule type" value="Genomic_DNA"/>
</dbReference>
<proteinExistence type="predicted"/>
<keyword evidence="2" id="KW-1185">Reference proteome</keyword>
<sequence length="173" mass="19762">MEPWFLITVTLCIAAFIRSLLFRRSHHNNNLPPGPSLLSSTLILLTNPLPYLELILKNLKSKYGPIITLSIGSRPSIFVFTHSLAHQILIQNGAVFSDRQRTLPVRNISSSPYGPTWRLLRRNLAAEILHPSRVKSYSWARKWVLHILINRLQNQKSAAGIKVMDHFQHAMIL</sequence>
<name>A0ACB9HLM5_9ASTR</name>
<comment type="caution">
    <text evidence="1">The sequence shown here is derived from an EMBL/GenBank/DDBJ whole genome shotgun (WGS) entry which is preliminary data.</text>
</comment>
<reference evidence="2" key="1">
    <citation type="journal article" date="2022" name="Mol. Ecol. Resour.">
        <title>The genomes of chicory, endive, great burdock and yacon provide insights into Asteraceae palaeo-polyploidization history and plant inulin production.</title>
        <authorList>
            <person name="Fan W."/>
            <person name="Wang S."/>
            <person name="Wang H."/>
            <person name="Wang A."/>
            <person name="Jiang F."/>
            <person name="Liu H."/>
            <person name="Zhao H."/>
            <person name="Xu D."/>
            <person name="Zhang Y."/>
        </authorList>
    </citation>
    <scope>NUCLEOTIDE SEQUENCE [LARGE SCALE GENOMIC DNA]</scope>
    <source>
        <strain evidence="2">cv. Yunnan</strain>
    </source>
</reference>
<accession>A0ACB9HLM5</accession>
<dbReference type="Proteomes" id="UP001056120">
    <property type="component" value="Linkage Group LG12"/>
</dbReference>
<reference evidence="1 2" key="2">
    <citation type="journal article" date="2022" name="Mol. Ecol. Resour.">
        <title>The genomes of chicory, endive, great burdock and yacon provide insights into Asteraceae paleo-polyploidization history and plant inulin production.</title>
        <authorList>
            <person name="Fan W."/>
            <person name="Wang S."/>
            <person name="Wang H."/>
            <person name="Wang A."/>
            <person name="Jiang F."/>
            <person name="Liu H."/>
            <person name="Zhao H."/>
            <person name="Xu D."/>
            <person name="Zhang Y."/>
        </authorList>
    </citation>
    <scope>NUCLEOTIDE SEQUENCE [LARGE SCALE GENOMIC DNA]</scope>
    <source>
        <strain evidence="2">cv. Yunnan</strain>
        <tissue evidence="1">Leaves</tissue>
    </source>
</reference>